<dbReference type="RefSeq" id="WP_179167887.1">
    <property type="nucleotide sequence ID" value="NZ_CP058529.1"/>
</dbReference>
<evidence type="ECO:0000313" key="3">
    <source>
        <dbReference type="EMBL" id="QLG26312.1"/>
    </source>
</evidence>
<organism evidence="3 4">
    <name type="scientific">Halorarum halophilum</name>
    <dbReference type="NCBI Taxonomy" id="2743090"/>
    <lineage>
        <taxon>Archaea</taxon>
        <taxon>Methanobacteriati</taxon>
        <taxon>Methanobacteriota</taxon>
        <taxon>Stenosarchaea group</taxon>
        <taxon>Halobacteria</taxon>
        <taxon>Halobacteriales</taxon>
        <taxon>Haloferacaceae</taxon>
        <taxon>Halorarum</taxon>
    </lineage>
</organism>
<dbReference type="SUPFAM" id="SSF51182">
    <property type="entry name" value="RmlC-like cupins"/>
    <property type="match status" value="1"/>
</dbReference>
<dbReference type="Pfam" id="PF07883">
    <property type="entry name" value="Cupin_2"/>
    <property type="match status" value="1"/>
</dbReference>
<accession>A0A7D5GA69</accession>
<dbReference type="Proteomes" id="UP000509750">
    <property type="component" value="Chromosome"/>
</dbReference>
<sequence length="114" mass="12118">MERVPHDPDDDVEAISGVHLANLAAGDEMSVQHFTIEVDAEVPAHSHPHEQSGYITAGELTFLLDGGEEVTCEAGDSYVLAGGETHGAVNRGDVPVQGVDVFSPPRTDPDWAEE</sequence>
<proteinExistence type="predicted"/>
<name>A0A7D5GA69_9EURY</name>
<dbReference type="PANTHER" id="PTHR40112">
    <property type="entry name" value="H2HPP ISOMERASE"/>
    <property type="match status" value="1"/>
</dbReference>
<dbReference type="InterPro" id="IPR014710">
    <property type="entry name" value="RmlC-like_jellyroll"/>
</dbReference>
<dbReference type="Gene3D" id="2.60.120.10">
    <property type="entry name" value="Jelly Rolls"/>
    <property type="match status" value="1"/>
</dbReference>
<feature type="domain" description="Cupin type-2" evidence="2">
    <location>
        <begin position="33"/>
        <end position="102"/>
    </location>
</feature>
<dbReference type="EMBL" id="CP058529">
    <property type="protein sequence ID" value="QLG26312.1"/>
    <property type="molecule type" value="Genomic_DNA"/>
</dbReference>
<dbReference type="InterPro" id="IPR052535">
    <property type="entry name" value="Bacilysin_H2HPP_isomerase"/>
</dbReference>
<dbReference type="KEGG" id="halg:HUG10_01595"/>
<dbReference type="InterPro" id="IPR013096">
    <property type="entry name" value="Cupin_2"/>
</dbReference>
<dbReference type="GeneID" id="56027486"/>
<feature type="region of interest" description="Disordered" evidence="1">
    <location>
        <begin position="88"/>
        <end position="114"/>
    </location>
</feature>
<dbReference type="PANTHER" id="PTHR40112:SF1">
    <property type="entry name" value="H2HPP ISOMERASE"/>
    <property type="match status" value="1"/>
</dbReference>
<evidence type="ECO:0000259" key="2">
    <source>
        <dbReference type="Pfam" id="PF07883"/>
    </source>
</evidence>
<keyword evidence="4" id="KW-1185">Reference proteome</keyword>
<dbReference type="InterPro" id="IPR011051">
    <property type="entry name" value="RmlC_Cupin_sf"/>
</dbReference>
<reference evidence="3 4" key="1">
    <citation type="submission" date="2020-07" db="EMBL/GenBank/DDBJ databases">
        <title>Gai3-2, isolated from salt lake.</title>
        <authorList>
            <person name="Cui H."/>
            <person name="Shi X."/>
        </authorList>
    </citation>
    <scope>NUCLEOTIDE SEQUENCE [LARGE SCALE GENOMIC DNA]</scope>
    <source>
        <strain evidence="3 4">Gai3-2</strain>
    </source>
</reference>
<dbReference type="CDD" id="cd02238">
    <property type="entry name" value="cupin_KdgF"/>
    <property type="match status" value="1"/>
</dbReference>
<protein>
    <submittedName>
        <fullName evidence="3">Cupin domain-containing protein</fullName>
    </submittedName>
</protein>
<gene>
    <name evidence="3" type="ORF">HUG10_01595</name>
</gene>
<dbReference type="AlphaFoldDB" id="A0A7D5GA69"/>
<evidence type="ECO:0000313" key="4">
    <source>
        <dbReference type="Proteomes" id="UP000509750"/>
    </source>
</evidence>
<dbReference type="OrthoDB" id="114121at2157"/>
<evidence type="ECO:0000256" key="1">
    <source>
        <dbReference type="SAM" id="MobiDB-lite"/>
    </source>
</evidence>